<keyword evidence="2" id="KW-1185">Reference proteome</keyword>
<protein>
    <recommendedName>
        <fullName evidence="3">DUF4276 domain-containing protein</fullName>
    </recommendedName>
</protein>
<evidence type="ECO:0000313" key="2">
    <source>
        <dbReference type="Proteomes" id="UP000076167"/>
    </source>
</evidence>
<evidence type="ECO:0008006" key="3">
    <source>
        <dbReference type="Google" id="ProtNLM"/>
    </source>
</evidence>
<dbReference type="EMBL" id="LPXL01000062">
    <property type="protein sequence ID" value="KZC96864.1"/>
    <property type="molecule type" value="Genomic_DNA"/>
</dbReference>
<comment type="caution">
    <text evidence="1">The sequence shown here is derived from an EMBL/GenBank/DDBJ whole genome shotgun (WGS) entry which is preliminary data.</text>
</comment>
<evidence type="ECO:0000313" key="1">
    <source>
        <dbReference type="EMBL" id="KZC96864.1"/>
    </source>
</evidence>
<name>A0ABR5XVT0_9PROT</name>
<organism evidence="1 2">
    <name type="scientific">Thalassospira xiamenensis</name>
    <dbReference type="NCBI Taxonomy" id="220697"/>
    <lineage>
        <taxon>Bacteria</taxon>
        <taxon>Pseudomonadati</taxon>
        <taxon>Pseudomonadota</taxon>
        <taxon>Alphaproteobacteria</taxon>
        <taxon>Rhodospirillales</taxon>
        <taxon>Thalassospiraceae</taxon>
        <taxon>Thalassospira</taxon>
    </lineage>
</organism>
<proteinExistence type="predicted"/>
<gene>
    <name evidence="1" type="ORF">AUP40_07330</name>
</gene>
<reference evidence="1 2" key="1">
    <citation type="submission" date="2015-12" db="EMBL/GenBank/DDBJ databases">
        <title>Genome sequence of Thalassospira xiamenensis MCCC 1A03005.</title>
        <authorList>
            <person name="Lu L."/>
            <person name="Lai Q."/>
            <person name="Shao Z."/>
            <person name="Qian P."/>
        </authorList>
    </citation>
    <scope>NUCLEOTIDE SEQUENCE [LARGE SCALE GENOMIC DNA]</scope>
    <source>
        <strain evidence="1 2">MCCC 1A03005</strain>
    </source>
</reference>
<sequence>MPFPNILAFVEGNMERMFINNNFHYVELITVMNGDSWSEEAMSEQILTKFITKDANPDLIWIWLDREDQNRCVKTLKGLICKKLASLGVTKDKIKFLIPDKMTENLILADEEAMKEAFENEEYRYEMEGENGKSILKQLHKRNGVNYKETFHGLQLLKKIRIANCAKTSPSAKDFFDETDLPCWWLENQI</sequence>
<accession>A0ABR5XVT0</accession>
<dbReference type="Proteomes" id="UP000076167">
    <property type="component" value="Unassembled WGS sequence"/>
</dbReference>